<name>Q7RLM7_PLAYO</name>
<organism evidence="1 2">
    <name type="scientific">Plasmodium yoelii yoelii</name>
    <dbReference type="NCBI Taxonomy" id="73239"/>
    <lineage>
        <taxon>Eukaryota</taxon>
        <taxon>Sar</taxon>
        <taxon>Alveolata</taxon>
        <taxon>Apicomplexa</taxon>
        <taxon>Aconoidasida</taxon>
        <taxon>Haemosporida</taxon>
        <taxon>Plasmodiidae</taxon>
        <taxon>Plasmodium</taxon>
        <taxon>Plasmodium (Vinckeia)</taxon>
    </lineage>
</organism>
<sequence length="54" mass="6429">MLKYITNNKDEIIKNYNDIQPSNKETVLLNYLGELKKKVSHIPQKLHIYSTYAY</sequence>
<evidence type="ECO:0000313" key="2">
    <source>
        <dbReference type="Proteomes" id="UP000008553"/>
    </source>
</evidence>
<keyword evidence="2" id="KW-1185">Reference proteome</keyword>
<protein>
    <submittedName>
        <fullName evidence="1">Uncharacterized protein</fullName>
    </submittedName>
</protein>
<dbReference type="InParanoid" id="Q7RLM7"/>
<dbReference type="EMBL" id="AABL01000688">
    <property type="protein sequence ID" value="EAA21963.1"/>
    <property type="molecule type" value="Genomic_DNA"/>
</dbReference>
<accession>Q7RLM7</accession>
<proteinExistence type="predicted"/>
<evidence type="ECO:0000313" key="1">
    <source>
        <dbReference type="EMBL" id="EAA21963.1"/>
    </source>
</evidence>
<dbReference type="Proteomes" id="UP000008553">
    <property type="component" value="Unassembled WGS sequence"/>
</dbReference>
<gene>
    <name evidence="1" type="ORF">PY02513</name>
</gene>
<dbReference type="AlphaFoldDB" id="Q7RLM7"/>
<reference evidence="1 2" key="1">
    <citation type="journal article" date="2002" name="Nature">
        <title>Genome sequence and comparative analysis of the model rodent malaria parasite Plasmodium yoelii yoelii.</title>
        <authorList>
            <person name="Carlton J.M."/>
            <person name="Angiuoli S.V."/>
            <person name="Suh B.B."/>
            <person name="Kooij T.W."/>
            <person name="Pertea M."/>
            <person name="Silva J.C."/>
            <person name="Ermolaeva M.D."/>
            <person name="Allen J.E."/>
            <person name="Selengut J.D."/>
            <person name="Koo H.L."/>
            <person name="Peterson J.D."/>
            <person name="Pop M."/>
            <person name="Kosack D.S."/>
            <person name="Shumway M.F."/>
            <person name="Bidwell S.L."/>
            <person name="Shallom S.J."/>
            <person name="van Aken S.E."/>
            <person name="Riedmuller S.B."/>
            <person name="Feldblyum T.V."/>
            <person name="Cho J.K."/>
            <person name="Quackenbush J."/>
            <person name="Sedegah M."/>
            <person name="Shoaibi A."/>
            <person name="Cummings L.M."/>
            <person name="Florens L."/>
            <person name="Yates J.R."/>
            <person name="Raine J.D."/>
            <person name="Sinden R.E."/>
            <person name="Harris M.A."/>
            <person name="Cunningham D.A."/>
            <person name="Preiser P.R."/>
            <person name="Bergman L.W."/>
            <person name="Vaidya A.B."/>
            <person name="van Lin L.H."/>
            <person name="Janse C.J."/>
            <person name="Waters A.P."/>
            <person name="Smith H.O."/>
            <person name="White O.R."/>
            <person name="Salzberg S.L."/>
            <person name="Venter J.C."/>
            <person name="Fraser C.M."/>
            <person name="Hoffman S.L."/>
            <person name="Gardner M.J."/>
            <person name="Carucci D.J."/>
        </authorList>
    </citation>
    <scope>NUCLEOTIDE SEQUENCE [LARGE SCALE GENOMIC DNA]</scope>
    <source>
        <strain evidence="1 2">17XNL</strain>
    </source>
</reference>
<comment type="caution">
    <text evidence="1">The sequence shown here is derived from an EMBL/GenBank/DDBJ whole genome shotgun (WGS) entry which is preliminary data.</text>
</comment>
<dbReference type="PaxDb" id="73239-Q7RLM7"/>